<dbReference type="AlphaFoldDB" id="A0AAP3XQ01"/>
<proteinExistence type="predicted"/>
<dbReference type="GO" id="GO:0016884">
    <property type="term" value="F:carbon-nitrogen ligase activity, with glutamine as amido-N-donor"/>
    <property type="evidence" value="ECO:0007669"/>
    <property type="project" value="InterPro"/>
</dbReference>
<comment type="caution">
    <text evidence="1">The sequence shown here is derived from an EMBL/GenBank/DDBJ whole genome shotgun (WGS) entry which is preliminary data.</text>
</comment>
<organism evidence="1 2">
    <name type="scientific">Marinimicrococcus flavescens</name>
    <dbReference type="NCBI Taxonomy" id="3031815"/>
    <lineage>
        <taxon>Bacteria</taxon>
        <taxon>Pseudomonadati</taxon>
        <taxon>Pseudomonadota</taxon>
        <taxon>Alphaproteobacteria</taxon>
        <taxon>Geminicoccales</taxon>
        <taxon>Geminicoccaceae</taxon>
        <taxon>Marinimicrococcus</taxon>
    </lineage>
</organism>
<dbReference type="Gene3D" id="1.10.1510.10">
    <property type="entry name" value="Uncharacterised protein YqeY/AIM41 PF09424, N-terminal domain"/>
    <property type="match status" value="1"/>
</dbReference>
<evidence type="ECO:0000313" key="1">
    <source>
        <dbReference type="EMBL" id="MDF1586184.1"/>
    </source>
</evidence>
<name>A0AAP3XQ01_9PROT</name>
<sequence length="140" mass="15295">MLIDRLRAERLAAMKARDERRKNLLGTLMAAAAKETKEPDDETVVRTLRAFKKSLEETVGLLEARGREAAGEREELAILEEYLPRPLDEAALEASIAEIVAGLPERSPRAMGAVMAALKARHGAALDPRRASALVKARLA</sequence>
<dbReference type="Proteomes" id="UP001301140">
    <property type="component" value="Unassembled WGS sequence"/>
</dbReference>
<protein>
    <submittedName>
        <fullName evidence="1">GatB/YqeY domain-containing protein</fullName>
    </submittedName>
</protein>
<dbReference type="PANTHER" id="PTHR28055:SF1">
    <property type="entry name" value="ALTERED INHERITANCE OF MITOCHONDRIA PROTEIN 41, MITOCHONDRIAL"/>
    <property type="match status" value="1"/>
</dbReference>
<dbReference type="InterPro" id="IPR023168">
    <property type="entry name" value="GatB_Yqey_C_2"/>
</dbReference>
<dbReference type="RefSeq" id="WP_327788600.1">
    <property type="nucleotide sequence ID" value="NZ_JARGEQ010000073.1"/>
</dbReference>
<reference evidence="1 2" key="1">
    <citation type="submission" date="2023-03" db="EMBL/GenBank/DDBJ databases">
        <title>YIM 152171 draft genome.</title>
        <authorList>
            <person name="Yang Z."/>
        </authorList>
    </citation>
    <scope>NUCLEOTIDE SEQUENCE [LARGE SCALE GENOMIC DNA]</scope>
    <source>
        <strain evidence="1 2">YIM 152171</strain>
    </source>
</reference>
<keyword evidence="2" id="KW-1185">Reference proteome</keyword>
<dbReference type="Pfam" id="PF09424">
    <property type="entry name" value="YqeY"/>
    <property type="match status" value="1"/>
</dbReference>
<dbReference type="EMBL" id="JARGEQ010000073">
    <property type="protein sequence ID" value="MDF1586184.1"/>
    <property type="molecule type" value="Genomic_DNA"/>
</dbReference>
<accession>A0AAP3XQ01</accession>
<dbReference type="InterPro" id="IPR042184">
    <property type="entry name" value="YqeY/Aim41_N"/>
</dbReference>
<dbReference type="SUPFAM" id="SSF89095">
    <property type="entry name" value="GatB/YqeY motif"/>
    <property type="match status" value="1"/>
</dbReference>
<evidence type="ECO:0000313" key="2">
    <source>
        <dbReference type="Proteomes" id="UP001301140"/>
    </source>
</evidence>
<dbReference type="InterPro" id="IPR003789">
    <property type="entry name" value="Asn/Gln_tRNA_amidoTrase-B-like"/>
</dbReference>
<dbReference type="PANTHER" id="PTHR28055">
    <property type="entry name" value="ALTERED INHERITANCE OF MITOCHONDRIA PROTEIN 41, MITOCHONDRIAL"/>
    <property type="match status" value="1"/>
</dbReference>
<dbReference type="Gene3D" id="1.10.10.410">
    <property type="match status" value="1"/>
</dbReference>
<gene>
    <name evidence="1" type="ORF">PZ740_07280</name>
</gene>
<dbReference type="InterPro" id="IPR019004">
    <property type="entry name" value="YqeY/Aim41"/>
</dbReference>